<dbReference type="Proteomes" id="UP000326500">
    <property type="component" value="Unassembled WGS sequence"/>
</dbReference>
<dbReference type="EMBL" id="FNFT01000002">
    <property type="protein sequence ID" value="SDJ97958.1"/>
    <property type="molecule type" value="Genomic_DNA"/>
</dbReference>
<dbReference type="InterPro" id="IPR011322">
    <property type="entry name" value="N-reg_PII-like_a/b"/>
</dbReference>
<dbReference type="GO" id="GO:0005524">
    <property type="term" value="F:ATP binding"/>
    <property type="evidence" value="ECO:0007669"/>
    <property type="project" value="TreeGrafter"/>
</dbReference>
<dbReference type="PANTHER" id="PTHR30115:SF11">
    <property type="entry name" value="NITROGEN REGULATORY PROTEIN P-II HOMOLOG"/>
    <property type="match status" value="1"/>
</dbReference>
<dbReference type="SUPFAM" id="SSF54913">
    <property type="entry name" value="GlnB-like"/>
    <property type="match status" value="1"/>
</dbReference>
<protein>
    <submittedName>
        <fullName evidence="2">Nitrogen regulatory protein P-II family</fullName>
    </submittedName>
</protein>
<dbReference type="PROSITE" id="PS51343">
    <property type="entry name" value="PII_GLNB_DOM"/>
    <property type="match status" value="1"/>
</dbReference>
<gene>
    <name evidence="2" type="ORF">SAMN04488571_102230</name>
</gene>
<name>A0A1G8Y542_9EURY</name>
<dbReference type="PRINTS" id="PR00340">
    <property type="entry name" value="PIIGLNB"/>
</dbReference>
<evidence type="ECO:0000256" key="1">
    <source>
        <dbReference type="RuleBase" id="RU003936"/>
    </source>
</evidence>
<organism evidence="2 3">
    <name type="scientific">Methanoculleus thermophilus</name>
    <dbReference type="NCBI Taxonomy" id="2200"/>
    <lineage>
        <taxon>Archaea</taxon>
        <taxon>Methanobacteriati</taxon>
        <taxon>Methanobacteriota</taxon>
        <taxon>Stenosarchaea group</taxon>
        <taxon>Methanomicrobia</taxon>
        <taxon>Methanomicrobiales</taxon>
        <taxon>Methanomicrobiaceae</taxon>
        <taxon>Methanoculleus</taxon>
    </lineage>
</organism>
<dbReference type="GO" id="GO:0030234">
    <property type="term" value="F:enzyme regulator activity"/>
    <property type="evidence" value="ECO:0007669"/>
    <property type="project" value="InterPro"/>
</dbReference>
<dbReference type="InterPro" id="IPR002187">
    <property type="entry name" value="N-reg_PII"/>
</dbReference>
<dbReference type="InterPro" id="IPR015867">
    <property type="entry name" value="N-reg_PII/ATP_PRibTrfase_C"/>
</dbReference>
<dbReference type="InterPro" id="IPR017918">
    <property type="entry name" value="N-reg_PII_CS"/>
</dbReference>
<accession>A0A1G8Y542</accession>
<dbReference type="SMART" id="SM00938">
    <property type="entry name" value="P-II"/>
    <property type="match status" value="1"/>
</dbReference>
<dbReference type="OrthoDB" id="10960at2157"/>
<proteinExistence type="inferred from homology"/>
<dbReference type="RefSeq" id="WP_066954839.1">
    <property type="nucleotide sequence ID" value="NZ_BCNX01000004.1"/>
</dbReference>
<sequence>MKMVTAVIRPEMFDAVKTALETSGIYGMTVSEVMGRGAQKGIALRFRGKTVPVELIPKVKIEMVVRDADVDTVLGIVRANGRTGKPGDGRVFVSSVERICKVRTDEEEPADQ</sequence>
<dbReference type="Pfam" id="PF00543">
    <property type="entry name" value="P-II"/>
    <property type="match status" value="1"/>
</dbReference>
<comment type="similarity">
    <text evidence="1">Belongs to the P(II) protein family.</text>
</comment>
<dbReference type="GO" id="GO:0006808">
    <property type="term" value="P:regulation of nitrogen utilization"/>
    <property type="evidence" value="ECO:0007669"/>
    <property type="project" value="InterPro"/>
</dbReference>
<evidence type="ECO:0000313" key="3">
    <source>
        <dbReference type="Proteomes" id="UP000326500"/>
    </source>
</evidence>
<keyword evidence="3" id="KW-1185">Reference proteome</keyword>
<dbReference type="GO" id="GO:0005829">
    <property type="term" value="C:cytosol"/>
    <property type="evidence" value="ECO:0007669"/>
    <property type="project" value="TreeGrafter"/>
</dbReference>
<dbReference type="Gene3D" id="3.30.70.120">
    <property type="match status" value="1"/>
</dbReference>
<dbReference type="AlphaFoldDB" id="A0A1G8Y542"/>
<reference evidence="2 3" key="1">
    <citation type="submission" date="2016-10" db="EMBL/GenBank/DDBJ databases">
        <authorList>
            <person name="Varghese N."/>
            <person name="Submissions S."/>
        </authorList>
    </citation>
    <scope>NUCLEOTIDE SEQUENCE [LARGE SCALE GENOMIC DNA]</scope>
    <source>
        <strain evidence="2 3">DSM 2373</strain>
    </source>
</reference>
<dbReference type="PANTHER" id="PTHR30115">
    <property type="entry name" value="NITROGEN REGULATORY PROTEIN P-II"/>
    <property type="match status" value="1"/>
</dbReference>
<dbReference type="STRING" id="2200.GCA_001571405_00428"/>
<dbReference type="PROSITE" id="PS00638">
    <property type="entry name" value="PII_GLNB_CTER"/>
    <property type="match status" value="1"/>
</dbReference>
<evidence type="ECO:0000313" key="2">
    <source>
        <dbReference type="EMBL" id="SDJ97958.1"/>
    </source>
</evidence>